<name>A0A0K2UEI3_LEPSM</name>
<dbReference type="EMBL" id="HACA01019089">
    <property type="protein sequence ID" value="CDW36450.1"/>
    <property type="molecule type" value="Transcribed_RNA"/>
</dbReference>
<reference evidence="1" key="1">
    <citation type="submission" date="2014-05" db="EMBL/GenBank/DDBJ databases">
        <authorList>
            <person name="Chronopoulou M."/>
        </authorList>
    </citation>
    <scope>NUCLEOTIDE SEQUENCE</scope>
    <source>
        <tissue evidence="1">Whole organism</tissue>
    </source>
</reference>
<dbReference type="AlphaFoldDB" id="A0A0K2UEI3"/>
<organism evidence="1">
    <name type="scientific">Lepeophtheirus salmonis</name>
    <name type="common">Salmon louse</name>
    <name type="synonym">Caligus salmonis</name>
    <dbReference type="NCBI Taxonomy" id="72036"/>
    <lineage>
        <taxon>Eukaryota</taxon>
        <taxon>Metazoa</taxon>
        <taxon>Ecdysozoa</taxon>
        <taxon>Arthropoda</taxon>
        <taxon>Crustacea</taxon>
        <taxon>Multicrustacea</taxon>
        <taxon>Hexanauplia</taxon>
        <taxon>Copepoda</taxon>
        <taxon>Siphonostomatoida</taxon>
        <taxon>Caligidae</taxon>
        <taxon>Lepeophtheirus</taxon>
    </lineage>
</organism>
<evidence type="ECO:0000313" key="1">
    <source>
        <dbReference type="EMBL" id="CDW36450.1"/>
    </source>
</evidence>
<accession>A0A0K2UEI3</accession>
<sequence length="27" mass="3231">MLYVAHSVLRSRDNNAPAIEYRLYHIQ</sequence>
<proteinExistence type="predicted"/>
<protein>
    <submittedName>
        <fullName evidence="1">Uncharacterized protein</fullName>
    </submittedName>
</protein>